<evidence type="ECO:0000259" key="1">
    <source>
        <dbReference type="Pfam" id="PF16473"/>
    </source>
</evidence>
<keyword evidence="3" id="KW-1185">Reference proteome</keyword>
<protein>
    <submittedName>
        <fullName evidence="2">3'-5' exoribonuclease</fullName>
    </submittedName>
</protein>
<sequence>MLDIEALGKRPGSAIVELAAVTFDPETGATGEEFLVRLKPELPFVCDYETIRWHRDHGTTIEHADAIEPAKAIAALCAWLDQVIPDRESRVPWSWGITYDFPLLMPLLDLRPPGSPEPWRYYQVRDARTVWKVAFGDQRRATRPHEALADTKAAIADLFTALSSLRADRI</sequence>
<evidence type="ECO:0000313" key="3">
    <source>
        <dbReference type="Proteomes" id="UP001207930"/>
    </source>
</evidence>
<dbReference type="Proteomes" id="UP001207930">
    <property type="component" value="Unassembled WGS sequence"/>
</dbReference>
<proteinExistence type="predicted"/>
<name>A0ABT3FWS4_9BACT</name>
<organism evidence="2 3">
    <name type="scientific">Luteolibacter flavescens</name>
    <dbReference type="NCBI Taxonomy" id="1859460"/>
    <lineage>
        <taxon>Bacteria</taxon>
        <taxon>Pseudomonadati</taxon>
        <taxon>Verrucomicrobiota</taxon>
        <taxon>Verrucomicrobiia</taxon>
        <taxon>Verrucomicrobiales</taxon>
        <taxon>Verrucomicrobiaceae</taxon>
        <taxon>Luteolibacter</taxon>
    </lineage>
</organism>
<feature type="domain" description="3'-5' exoribonuclease Rv2179c-like" evidence="1">
    <location>
        <begin position="1"/>
        <end position="153"/>
    </location>
</feature>
<evidence type="ECO:0000313" key="2">
    <source>
        <dbReference type="EMBL" id="MCW1887674.1"/>
    </source>
</evidence>
<dbReference type="SUPFAM" id="SSF53098">
    <property type="entry name" value="Ribonuclease H-like"/>
    <property type="match status" value="1"/>
</dbReference>
<dbReference type="EMBL" id="JAPDDS010000021">
    <property type="protein sequence ID" value="MCW1887674.1"/>
    <property type="molecule type" value="Genomic_DNA"/>
</dbReference>
<dbReference type="InterPro" id="IPR012337">
    <property type="entry name" value="RNaseH-like_sf"/>
</dbReference>
<dbReference type="Gene3D" id="3.30.420.10">
    <property type="entry name" value="Ribonuclease H-like superfamily/Ribonuclease H"/>
    <property type="match status" value="1"/>
</dbReference>
<dbReference type="InterPro" id="IPR036397">
    <property type="entry name" value="RNaseH_sf"/>
</dbReference>
<comment type="caution">
    <text evidence="2">The sequence shown here is derived from an EMBL/GenBank/DDBJ whole genome shotgun (WGS) entry which is preliminary data.</text>
</comment>
<dbReference type="Pfam" id="PF16473">
    <property type="entry name" value="Rv2179c-like"/>
    <property type="match status" value="1"/>
</dbReference>
<reference evidence="2 3" key="1">
    <citation type="submission" date="2022-10" db="EMBL/GenBank/DDBJ databases">
        <title>Luteolibacter flavescens strain MCCC 1K03193, whole genome shotgun sequencing project.</title>
        <authorList>
            <person name="Zhao G."/>
            <person name="Shen L."/>
        </authorList>
    </citation>
    <scope>NUCLEOTIDE SEQUENCE [LARGE SCALE GENOMIC DNA]</scope>
    <source>
        <strain evidence="2 3">MCCC 1K03193</strain>
    </source>
</reference>
<dbReference type="RefSeq" id="WP_264503630.1">
    <property type="nucleotide sequence ID" value="NZ_JAPDDS010000021.1"/>
</dbReference>
<dbReference type="InterPro" id="IPR033390">
    <property type="entry name" value="Rv2179c-like"/>
</dbReference>
<gene>
    <name evidence="2" type="ORF">OKA04_23255</name>
</gene>
<accession>A0ABT3FWS4</accession>